<gene>
    <name evidence="4" type="ORF">H8B04_02560</name>
</gene>
<comment type="caution">
    <text evidence="4">The sequence shown here is derived from an EMBL/GenBank/DDBJ whole genome shotgun (WGS) entry which is preliminary data.</text>
</comment>
<dbReference type="InterPro" id="IPR014189">
    <property type="entry name" value="Quinone_OxRdtase_PIG3"/>
</dbReference>
<dbReference type="Pfam" id="PF00107">
    <property type="entry name" value="ADH_zinc_N"/>
    <property type="match status" value="1"/>
</dbReference>
<evidence type="ECO:0000256" key="1">
    <source>
        <dbReference type="ARBA" id="ARBA00022857"/>
    </source>
</evidence>
<dbReference type="NCBIfam" id="TIGR02824">
    <property type="entry name" value="quinone_pig3"/>
    <property type="match status" value="1"/>
</dbReference>
<organism evidence="4 5">
    <name type="scientific">Sphingobacterium litopenaei</name>
    <dbReference type="NCBI Taxonomy" id="2763500"/>
    <lineage>
        <taxon>Bacteria</taxon>
        <taxon>Pseudomonadati</taxon>
        <taxon>Bacteroidota</taxon>
        <taxon>Sphingobacteriia</taxon>
        <taxon>Sphingobacteriales</taxon>
        <taxon>Sphingobacteriaceae</taxon>
        <taxon>Sphingobacterium</taxon>
    </lineage>
</organism>
<dbReference type="InterPro" id="IPR002364">
    <property type="entry name" value="Quin_OxRdtase/zeta-crystal_CS"/>
</dbReference>
<keyword evidence="1" id="KW-0521">NADP</keyword>
<dbReference type="PROSITE" id="PS01162">
    <property type="entry name" value="QOR_ZETA_CRYSTAL"/>
    <property type="match status" value="1"/>
</dbReference>
<dbReference type="Proteomes" id="UP000651271">
    <property type="component" value="Unassembled WGS sequence"/>
</dbReference>
<proteinExistence type="predicted"/>
<dbReference type="SUPFAM" id="SSF50129">
    <property type="entry name" value="GroES-like"/>
    <property type="match status" value="1"/>
</dbReference>
<dbReference type="Pfam" id="PF08240">
    <property type="entry name" value="ADH_N"/>
    <property type="match status" value="1"/>
</dbReference>
<reference evidence="4 5" key="1">
    <citation type="submission" date="2020-08" db="EMBL/GenBank/DDBJ databases">
        <title>Sphingobacterium sp. DN04309 isolated from aquaculture water.</title>
        <authorList>
            <person name="Zhang M."/>
        </authorList>
    </citation>
    <scope>NUCLEOTIDE SEQUENCE [LARGE SCALE GENOMIC DNA]</scope>
    <source>
        <strain evidence="4 5">DN04309</strain>
    </source>
</reference>
<protein>
    <submittedName>
        <fullName evidence="4">NAD(P)H-quinone oxidoreductase</fullName>
    </submittedName>
</protein>
<dbReference type="CDD" id="cd05276">
    <property type="entry name" value="p53_inducible_oxidoreductase"/>
    <property type="match status" value="1"/>
</dbReference>
<evidence type="ECO:0000259" key="3">
    <source>
        <dbReference type="SMART" id="SM00829"/>
    </source>
</evidence>
<dbReference type="SMART" id="SM00829">
    <property type="entry name" value="PKS_ER"/>
    <property type="match status" value="1"/>
</dbReference>
<dbReference type="Gene3D" id="3.90.180.10">
    <property type="entry name" value="Medium-chain alcohol dehydrogenases, catalytic domain"/>
    <property type="match status" value="1"/>
</dbReference>
<keyword evidence="2" id="KW-0560">Oxidoreductase</keyword>
<sequence length="322" mass="35596">MKTVVITEFGGPEVLEVQERPIPKIDADEILIKVKAAGINRPDIFQRQGKYPAPEGVVQDIPGLEVSGVIENIGADVEGFQVGNRVMALVPGAGYAEYVKVHYGAAIQIPVQLSFENAAALPETLYTVWHNLFQRGNLQKDETVLIHGGAGGIGSTVIQLAKLFGAKVVTTVSSEEKENFVLSLGADKVINYKNEDFEEVLSSSKVDVILDYIGGEYFNKNINVLREEGRLIYINAMKGAKVELNLFKLMQKRISLSGSTLRNRSASFKQSLMQEIVKKVLPLFEDNKFHIPIFKKFNYYEASKAHSLMESGAFLGKLVLVF</sequence>
<dbReference type="SUPFAM" id="SSF51735">
    <property type="entry name" value="NAD(P)-binding Rossmann-fold domains"/>
    <property type="match status" value="1"/>
</dbReference>
<dbReference type="EMBL" id="JACOIJ010000003">
    <property type="protein sequence ID" value="MBD1428458.1"/>
    <property type="molecule type" value="Genomic_DNA"/>
</dbReference>
<dbReference type="InterPro" id="IPR013154">
    <property type="entry name" value="ADH-like_N"/>
</dbReference>
<dbReference type="InterPro" id="IPR020843">
    <property type="entry name" value="ER"/>
</dbReference>
<dbReference type="Gene3D" id="3.40.50.720">
    <property type="entry name" value="NAD(P)-binding Rossmann-like Domain"/>
    <property type="match status" value="1"/>
</dbReference>
<evidence type="ECO:0000313" key="5">
    <source>
        <dbReference type="Proteomes" id="UP000651271"/>
    </source>
</evidence>
<feature type="domain" description="Enoyl reductase (ER)" evidence="3">
    <location>
        <begin position="10"/>
        <end position="320"/>
    </location>
</feature>
<evidence type="ECO:0000313" key="4">
    <source>
        <dbReference type="EMBL" id="MBD1428458.1"/>
    </source>
</evidence>
<dbReference type="InterPro" id="IPR011032">
    <property type="entry name" value="GroES-like_sf"/>
</dbReference>
<dbReference type="PANTHER" id="PTHR48106">
    <property type="entry name" value="QUINONE OXIDOREDUCTASE PIG3-RELATED"/>
    <property type="match status" value="1"/>
</dbReference>
<name>A0ABR7YB55_9SPHI</name>
<keyword evidence="5" id="KW-1185">Reference proteome</keyword>
<dbReference type="InterPro" id="IPR036291">
    <property type="entry name" value="NAD(P)-bd_dom_sf"/>
</dbReference>
<accession>A0ABR7YB55</accession>
<dbReference type="PANTHER" id="PTHR48106:SF8">
    <property type="entry name" value="OS02G0805600 PROTEIN"/>
    <property type="match status" value="1"/>
</dbReference>
<evidence type="ECO:0000256" key="2">
    <source>
        <dbReference type="ARBA" id="ARBA00023002"/>
    </source>
</evidence>
<dbReference type="InterPro" id="IPR013149">
    <property type="entry name" value="ADH-like_C"/>
</dbReference>